<dbReference type="Gene3D" id="3.40.50.300">
    <property type="entry name" value="P-loop containing nucleotide triphosphate hydrolases"/>
    <property type="match status" value="1"/>
</dbReference>
<dbReference type="SUPFAM" id="SSF52540">
    <property type="entry name" value="P-loop containing nucleoside triphosphate hydrolases"/>
    <property type="match status" value="1"/>
</dbReference>
<organism evidence="1 2">
    <name type="scientific">Pseudonocardia charpentierae</name>
    <dbReference type="NCBI Taxonomy" id="3075545"/>
    <lineage>
        <taxon>Bacteria</taxon>
        <taxon>Bacillati</taxon>
        <taxon>Actinomycetota</taxon>
        <taxon>Actinomycetes</taxon>
        <taxon>Pseudonocardiales</taxon>
        <taxon>Pseudonocardiaceae</taxon>
        <taxon>Pseudonocardia</taxon>
    </lineage>
</organism>
<keyword evidence="2" id="KW-1185">Reference proteome</keyword>
<reference evidence="2" key="1">
    <citation type="submission" date="2023-07" db="EMBL/GenBank/DDBJ databases">
        <title>30 novel species of actinomycetes from the DSMZ collection.</title>
        <authorList>
            <person name="Nouioui I."/>
        </authorList>
    </citation>
    <scope>NUCLEOTIDE SEQUENCE [LARGE SCALE GENOMIC DNA]</scope>
    <source>
        <strain evidence="2">DSM 45834</strain>
    </source>
</reference>
<proteinExistence type="predicted"/>
<evidence type="ECO:0000313" key="2">
    <source>
        <dbReference type="Proteomes" id="UP001183202"/>
    </source>
</evidence>
<protein>
    <submittedName>
        <fullName evidence="1">GTPase</fullName>
    </submittedName>
</protein>
<sequence>MSPAPLDEDLVFRIGLVGPSRVGKTSLITALLRDSQRLLQGTPVSLRPFGTATEKRIAQHRRELDGSLLAGEFTPGALRGTEEPFTFQLLLDSGVRGTGIRLELLDYPGGWLDPATRPHDRDGDWQACQRFLQQCSVLLVPVDAAVLMEPTSASQLRAVPSILTTPEVGEVVRQWLKERNWRPDEPALLMLCPVKCESYFDDNGGRRDEGEELLSRVRRVYADVIEAVPAEAPHVRVVYAPVDTIGCVEILHAEWTPDPREPSGVAFAAHYGVRWPARQAVKGADDVLIALCKHLVAAKQRVESDVAEEKRSSADQAREYAERDEGFIRNIWYHLSGERARRTHTALVSGHRAGEADARVSALADVVADLARRDAGGRVRQW</sequence>
<dbReference type="RefSeq" id="WP_311558556.1">
    <property type="nucleotide sequence ID" value="NZ_JAVREJ010000016.1"/>
</dbReference>
<dbReference type="EMBL" id="JAVREJ010000016">
    <property type="protein sequence ID" value="MDT0352049.1"/>
    <property type="molecule type" value="Genomic_DNA"/>
</dbReference>
<evidence type="ECO:0000313" key="1">
    <source>
        <dbReference type="EMBL" id="MDT0352049.1"/>
    </source>
</evidence>
<dbReference type="Proteomes" id="UP001183202">
    <property type="component" value="Unassembled WGS sequence"/>
</dbReference>
<name>A0ABU2NFN7_9PSEU</name>
<accession>A0ABU2NFN7</accession>
<dbReference type="InterPro" id="IPR027417">
    <property type="entry name" value="P-loop_NTPase"/>
</dbReference>
<gene>
    <name evidence="1" type="ORF">RM445_21190</name>
</gene>
<comment type="caution">
    <text evidence="1">The sequence shown here is derived from an EMBL/GenBank/DDBJ whole genome shotgun (WGS) entry which is preliminary data.</text>
</comment>